<dbReference type="AlphaFoldDB" id="A0A4Q7UXB4"/>
<accession>A0A4Q7UXB4</accession>
<comment type="caution">
    <text evidence="2">The sequence shown here is derived from an EMBL/GenBank/DDBJ whole genome shotgun (WGS) entry which is preliminary data.</text>
</comment>
<dbReference type="InterPro" id="IPR029447">
    <property type="entry name" value="DUF4439"/>
</dbReference>
<sequence length="158" mass="16974">MTRRPTQEDDGESPFDDVAVEALQRALASEHAALWAYSLALAFVPVDWATRARADIEAHKTLRAQVTQTLSTLGKRPVSAQPAYTPPQPVVDANSAGALLVAAETDTTAAWRSVLERSTVPQLRAAGLKAMVDSTGRIAFWRAVTDRAPVIPVFPGRG</sequence>
<dbReference type="InterPro" id="IPR009078">
    <property type="entry name" value="Ferritin-like_SF"/>
</dbReference>
<dbReference type="CDD" id="cd00657">
    <property type="entry name" value="Ferritin_like"/>
    <property type="match status" value="1"/>
</dbReference>
<dbReference type="RefSeq" id="WP_130289327.1">
    <property type="nucleotide sequence ID" value="NZ_SHKL01000001.1"/>
</dbReference>
<evidence type="ECO:0000313" key="3">
    <source>
        <dbReference type="Proteomes" id="UP000291591"/>
    </source>
</evidence>
<dbReference type="Pfam" id="PF14530">
    <property type="entry name" value="DUF4439"/>
    <property type="match status" value="1"/>
</dbReference>
<feature type="domain" description="DUF4439" evidence="1">
    <location>
        <begin position="22"/>
        <end position="157"/>
    </location>
</feature>
<dbReference type="Gene3D" id="1.20.1260.10">
    <property type="match status" value="1"/>
</dbReference>
<keyword evidence="3" id="KW-1185">Reference proteome</keyword>
<protein>
    <submittedName>
        <fullName evidence="2">Uncharacterized protein DUF4439</fullName>
    </submittedName>
</protein>
<reference evidence="2 3" key="1">
    <citation type="submission" date="2019-02" db="EMBL/GenBank/DDBJ databases">
        <title>Sequencing the genomes of 1000 actinobacteria strains.</title>
        <authorList>
            <person name="Klenk H.-P."/>
        </authorList>
    </citation>
    <scope>NUCLEOTIDE SEQUENCE [LARGE SCALE GENOMIC DNA]</scope>
    <source>
        <strain evidence="2 3">DSM 45779</strain>
    </source>
</reference>
<proteinExistence type="predicted"/>
<dbReference type="Proteomes" id="UP000291591">
    <property type="component" value="Unassembled WGS sequence"/>
</dbReference>
<organism evidence="2 3">
    <name type="scientific">Pseudonocardia sediminis</name>
    <dbReference type="NCBI Taxonomy" id="1397368"/>
    <lineage>
        <taxon>Bacteria</taxon>
        <taxon>Bacillati</taxon>
        <taxon>Actinomycetota</taxon>
        <taxon>Actinomycetes</taxon>
        <taxon>Pseudonocardiales</taxon>
        <taxon>Pseudonocardiaceae</taxon>
        <taxon>Pseudonocardia</taxon>
    </lineage>
</organism>
<evidence type="ECO:0000313" key="2">
    <source>
        <dbReference type="EMBL" id="RZT84769.1"/>
    </source>
</evidence>
<name>A0A4Q7UXB4_PSEST</name>
<dbReference type="InterPro" id="IPR012347">
    <property type="entry name" value="Ferritin-like"/>
</dbReference>
<evidence type="ECO:0000259" key="1">
    <source>
        <dbReference type="Pfam" id="PF14530"/>
    </source>
</evidence>
<dbReference type="OrthoDB" id="5192349at2"/>
<dbReference type="SUPFAM" id="SSF47240">
    <property type="entry name" value="Ferritin-like"/>
    <property type="match status" value="1"/>
</dbReference>
<gene>
    <name evidence="2" type="ORF">EV383_1624</name>
</gene>
<dbReference type="EMBL" id="SHKL01000001">
    <property type="protein sequence ID" value="RZT84769.1"/>
    <property type="molecule type" value="Genomic_DNA"/>
</dbReference>